<dbReference type="AlphaFoldDB" id="A0A507APS2"/>
<dbReference type="STRING" id="1093900.A0A507APS2"/>
<keyword evidence="5" id="KW-1185">Reference proteome</keyword>
<name>A0A507APS2_9PEZI</name>
<gene>
    <name evidence="4" type="ORF">E0L32_007450</name>
</gene>
<sequence length="713" mass="77949">MENPEAHEPKRLKACDACKSRKVDLVHAHAARSGKSPAITATNGTLGDAMPSVNVQLLPDHAPPTPSAKEPNRAPTPSPPLPSLLYIDRLLASPHGVESVNEDKQFGFRGTGLFGGNYNLSFFSDSRLASLSARLGNTKVKDLVKRISSIINGRVKPADTVLTGPLSRRKGNFLAFEDREQAAKWINRNVPAPHIYEISSQMLTSCEVYYEKVHSVFPFLNRQSFEAAASSRELPTLLKRDKAWSALYHTVLALGCQHDGGGSYEPGTGRAWSLFSTSLALFPDLVTLPNSLNLLQATAAMAIYASSISCISIEHAIVSEGARRAQSLGYTTLSGEAQEGYQRTFWCLYTMEKVASFYFGRTSVFVDHDIACPFPLISETRLGDVDWSLSFVRHARLLSKALSSVFSVGVRGSSGLYYNATLEKLLDELEQWRLSIPLEARPGGTFRKEVLHQPLLQQVILWTHFLYHSSRLVFLRAFLQLTLSFPDIISPGRQSQLKTDIMVTSWAILELTTFIEVEPQTPLWVIAGVPVIALFVLFDLVVHSPRHPETDNNLALLDMAGGHFSRLQYASGGTLPGSLLTEFAYIAREYVNNVRLRGNEQVANDGTSLSDGAVWTAKGVGGQIGSSVPPADHGPEEGPSDPGPMQMGAMPLSAADDLYDLDADVFAGTDVMNLFNYFIPGIDPVFWPGTVSAEMYYPTQDPSPTDSSAAPQT</sequence>
<dbReference type="Pfam" id="PF04082">
    <property type="entry name" value="Fungal_trans"/>
    <property type="match status" value="1"/>
</dbReference>
<dbReference type="GO" id="GO:0008270">
    <property type="term" value="F:zinc ion binding"/>
    <property type="evidence" value="ECO:0007669"/>
    <property type="project" value="InterPro"/>
</dbReference>
<proteinExistence type="predicted"/>
<accession>A0A507APS2</accession>
<dbReference type="InParanoid" id="A0A507APS2"/>
<dbReference type="InterPro" id="IPR050987">
    <property type="entry name" value="AtrR-like"/>
</dbReference>
<comment type="caution">
    <text evidence="4">The sequence shown here is derived from an EMBL/GenBank/DDBJ whole genome shotgun (WGS) entry which is preliminary data.</text>
</comment>
<evidence type="ECO:0000313" key="4">
    <source>
        <dbReference type="EMBL" id="TPX11952.1"/>
    </source>
</evidence>
<dbReference type="Proteomes" id="UP000319257">
    <property type="component" value="Unassembled WGS sequence"/>
</dbReference>
<dbReference type="GO" id="GO:0003700">
    <property type="term" value="F:DNA-binding transcription factor activity"/>
    <property type="evidence" value="ECO:0007669"/>
    <property type="project" value="InterPro"/>
</dbReference>
<evidence type="ECO:0000256" key="1">
    <source>
        <dbReference type="ARBA" id="ARBA00023242"/>
    </source>
</evidence>
<organism evidence="4 5">
    <name type="scientific">Thyridium curvatum</name>
    <dbReference type="NCBI Taxonomy" id="1093900"/>
    <lineage>
        <taxon>Eukaryota</taxon>
        <taxon>Fungi</taxon>
        <taxon>Dikarya</taxon>
        <taxon>Ascomycota</taxon>
        <taxon>Pezizomycotina</taxon>
        <taxon>Sordariomycetes</taxon>
        <taxon>Sordariomycetidae</taxon>
        <taxon>Thyridiales</taxon>
        <taxon>Thyridiaceae</taxon>
        <taxon>Thyridium</taxon>
    </lineage>
</organism>
<dbReference type="EMBL" id="SKBQ01000045">
    <property type="protein sequence ID" value="TPX11952.1"/>
    <property type="molecule type" value="Genomic_DNA"/>
</dbReference>
<dbReference type="RefSeq" id="XP_030993663.1">
    <property type="nucleotide sequence ID" value="XM_031142195.1"/>
</dbReference>
<dbReference type="PANTHER" id="PTHR46910">
    <property type="entry name" value="TRANSCRIPTION FACTOR PDR1"/>
    <property type="match status" value="1"/>
</dbReference>
<feature type="region of interest" description="Disordered" evidence="2">
    <location>
        <begin position="55"/>
        <end position="80"/>
    </location>
</feature>
<feature type="region of interest" description="Disordered" evidence="2">
    <location>
        <begin position="624"/>
        <end position="647"/>
    </location>
</feature>
<keyword evidence="1" id="KW-0539">Nucleus</keyword>
<dbReference type="GO" id="GO:0003677">
    <property type="term" value="F:DNA binding"/>
    <property type="evidence" value="ECO:0007669"/>
    <property type="project" value="InterPro"/>
</dbReference>
<dbReference type="SMART" id="SM00906">
    <property type="entry name" value="Fungal_trans"/>
    <property type="match status" value="1"/>
</dbReference>
<dbReference type="GeneID" id="41974897"/>
<dbReference type="CDD" id="cd12148">
    <property type="entry name" value="fungal_TF_MHR"/>
    <property type="match status" value="1"/>
</dbReference>
<dbReference type="OrthoDB" id="39175at2759"/>
<evidence type="ECO:0000259" key="3">
    <source>
        <dbReference type="SMART" id="SM00906"/>
    </source>
</evidence>
<evidence type="ECO:0000256" key="2">
    <source>
        <dbReference type="SAM" id="MobiDB-lite"/>
    </source>
</evidence>
<dbReference type="InterPro" id="IPR007219">
    <property type="entry name" value="XnlR_reg_dom"/>
</dbReference>
<dbReference type="PANTHER" id="PTHR46910:SF25">
    <property type="entry name" value="ABC-TRANSPORTER-REGULATING TRANSCRIPTION FACTOR"/>
    <property type="match status" value="1"/>
</dbReference>
<feature type="domain" description="Xylanolytic transcriptional activator regulatory" evidence="3">
    <location>
        <begin position="314"/>
        <end position="381"/>
    </location>
</feature>
<evidence type="ECO:0000313" key="5">
    <source>
        <dbReference type="Proteomes" id="UP000319257"/>
    </source>
</evidence>
<protein>
    <recommendedName>
        <fullName evidence="3">Xylanolytic transcriptional activator regulatory domain-containing protein</fullName>
    </recommendedName>
</protein>
<dbReference type="GO" id="GO:0006351">
    <property type="term" value="P:DNA-templated transcription"/>
    <property type="evidence" value="ECO:0007669"/>
    <property type="project" value="InterPro"/>
</dbReference>
<reference evidence="4 5" key="1">
    <citation type="submission" date="2019-06" db="EMBL/GenBank/DDBJ databases">
        <title>Draft genome sequence of the filamentous fungus Phialemoniopsis curvata isolated from diesel fuel.</title>
        <authorList>
            <person name="Varaljay V.A."/>
            <person name="Lyon W.J."/>
            <person name="Crouch A.L."/>
            <person name="Drake C.E."/>
            <person name="Hollomon J.M."/>
            <person name="Nadeau L.J."/>
            <person name="Nunn H.S."/>
            <person name="Stevenson B.S."/>
            <person name="Bojanowski C.L."/>
            <person name="Crookes-Goodson W.J."/>
        </authorList>
    </citation>
    <scope>NUCLEOTIDE SEQUENCE [LARGE SCALE GENOMIC DNA]</scope>
    <source>
        <strain evidence="4 5">D216</strain>
    </source>
</reference>